<feature type="transmembrane region" description="Helical" evidence="7">
    <location>
        <begin position="129"/>
        <end position="151"/>
    </location>
</feature>
<dbReference type="Proteomes" id="UP000321635">
    <property type="component" value="Unassembled WGS sequence"/>
</dbReference>
<feature type="transmembrane region" description="Helical" evidence="7">
    <location>
        <begin position="299"/>
        <end position="316"/>
    </location>
</feature>
<evidence type="ECO:0000256" key="7">
    <source>
        <dbReference type="SAM" id="Phobius"/>
    </source>
</evidence>
<sequence length="317" mass="33287">MTIFGVIAVLAPIFGLIVFGAITAKQNWLGADATNVLNRFVIRLALPAELFKITCDVPLAELNHVGFAGAFGLGMVLTFGLNWLVCWRRDAGRPHRLSNAAIEGLSAGYANTSFIGIPVCLDVFGAQSMAAITISTLLTACSLFAIAIFMIEVDERAGGRTGPVMRRVSHALALNPLIFMPFLGLVVNIAGVSIPSAGTTFVALLAGAASPCALLTIGMFLVESRKASTAPLVGTLRLAGMKLLVQPALTFLLAVTVFSEQPVWSREALVLSALPTGTGPFMLAKLYGREAGVASQVTLLTTIASIITLSTILVWVS</sequence>
<keyword evidence="6 7" id="KW-0472">Membrane</keyword>
<keyword evidence="5 7" id="KW-1133">Transmembrane helix</keyword>
<feature type="transmembrane region" description="Helical" evidence="7">
    <location>
        <begin position="243"/>
        <end position="262"/>
    </location>
</feature>
<dbReference type="AlphaFoldDB" id="A0A511XBL9"/>
<dbReference type="GO" id="GO:0016020">
    <property type="term" value="C:membrane"/>
    <property type="evidence" value="ECO:0007669"/>
    <property type="project" value="UniProtKB-SubCell"/>
</dbReference>
<accession>A0A511XBL9</accession>
<feature type="transmembrane region" description="Helical" evidence="7">
    <location>
        <begin position="65"/>
        <end position="85"/>
    </location>
</feature>
<dbReference type="PANTHER" id="PTHR36838">
    <property type="entry name" value="AUXIN EFFLUX CARRIER FAMILY PROTEIN"/>
    <property type="match status" value="1"/>
</dbReference>
<dbReference type="OrthoDB" id="9810457at2"/>
<evidence type="ECO:0008006" key="10">
    <source>
        <dbReference type="Google" id="ProtNLM"/>
    </source>
</evidence>
<dbReference type="Pfam" id="PF03547">
    <property type="entry name" value="Mem_trans"/>
    <property type="match status" value="1"/>
</dbReference>
<comment type="subcellular location">
    <subcellularLocation>
        <location evidence="1">Membrane</location>
        <topology evidence="1">Multi-pass membrane protein</topology>
    </subcellularLocation>
</comment>
<evidence type="ECO:0000256" key="1">
    <source>
        <dbReference type="ARBA" id="ARBA00004141"/>
    </source>
</evidence>
<dbReference type="PANTHER" id="PTHR36838:SF3">
    <property type="entry name" value="TRANSPORTER AUXIN EFFLUX CARRIER EC FAMILY"/>
    <property type="match status" value="1"/>
</dbReference>
<evidence type="ECO:0000256" key="3">
    <source>
        <dbReference type="ARBA" id="ARBA00022475"/>
    </source>
</evidence>
<protein>
    <recommendedName>
        <fullName evidence="10">Transporter</fullName>
    </recommendedName>
</protein>
<dbReference type="GO" id="GO:0055085">
    <property type="term" value="P:transmembrane transport"/>
    <property type="evidence" value="ECO:0007669"/>
    <property type="project" value="InterPro"/>
</dbReference>
<evidence type="ECO:0000256" key="5">
    <source>
        <dbReference type="ARBA" id="ARBA00022989"/>
    </source>
</evidence>
<dbReference type="EMBL" id="BJYF01000016">
    <property type="protein sequence ID" value="GEN60373.1"/>
    <property type="molecule type" value="Genomic_DNA"/>
</dbReference>
<comment type="caution">
    <text evidence="8">The sequence shown here is derived from an EMBL/GenBank/DDBJ whole genome shotgun (WGS) entry which is preliminary data.</text>
</comment>
<evidence type="ECO:0000313" key="8">
    <source>
        <dbReference type="EMBL" id="GEN60373.1"/>
    </source>
</evidence>
<evidence type="ECO:0000256" key="4">
    <source>
        <dbReference type="ARBA" id="ARBA00022692"/>
    </source>
</evidence>
<keyword evidence="3" id="KW-1003">Cell membrane</keyword>
<feature type="transmembrane region" description="Helical" evidence="7">
    <location>
        <begin position="200"/>
        <end position="222"/>
    </location>
</feature>
<reference evidence="8 9" key="1">
    <citation type="submission" date="2019-07" db="EMBL/GenBank/DDBJ databases">
        <title>Whole genome shotgun sequence of Acetobacter nitrogenifigens NBRC 105050.</title>
        <authorList>
            <person name="Hosoyama A."/>
            <person name="Uohara A."/>
            <person name="Ohji S."/>
            <person name="Ichikawa N."/>
        </authorList>
    </citation>
    <scope>NUCLEOTIDE SEQUENCE [LARGE SCALE GENOMIC DNA]</scope>
    <source>
        <strain evidence="8 9">NBRC 105050</strain>
    </source>
</reference>
<keyword evidence="4 7" id="KW-0812">Transmembrane</keyword>
<name>A0A511XBL9_9PROT</name>
<dbReference type="RefSeq" id="WP_026397394.1">
    <property type="nucleotide sequence ID" value="NZ_AUBI01000004.1"/>
</dbReference>
<keyword evidence="9" id="KW-1185">Reference proteome</keyword>
<feature type="transmembrane region" description="Helical" evidence="7">
    <location>
        <begin position="172"/>
        <end position="194"/>
    </location>
</feature>
<evidence type="ECO:0000256" key="2">
    <source>
        <dbReference type="ARBA" id="ARBA00022448"/>
    </source>
</evidence>
<keyword evidence="2" id="KW-0813">Transport</keyword>
<evidence type="ECO:0000256" key="6">
    <source>
        <dbReference type="ARBA" id="ARBA00023136"/>
    </source>
</evidence>
<proteinExistence type="predicted"/>
<gene>
    <name evidence="8" type="ORF">ANI02nite_22570</name>
</gene>
<organism evidence="8 9">
    <name type="scientific">Acetobacter nitrogenifigens DSM 23921 = NBRC 105050</name>
    <dbReference type="NCBI Taxonomy" id="1120919"/>
    <lineage>
        <taxon>Bacteria</taxon>
        <taxon>Pseudomonadati</taxon>
        <taxon>Pseudomonadota</taxon>
        <taxon>Alphaproteobacteria</taxon>
        <taxon>Acetobacterales</taxon>
        <taxon>Acetobacteraceae</taxon>
        <taxon>Acetobacter</taxon>
    </lineage>
</organism>
<feature type="transmembrane region" description="Helical" evidence="7">
    <location>
        <begin position="97"/>
        <end position="117"/>
    </location>
</feature>
<dbReference type="InterPro" id="IPR004776">
    <property type="entry name" value="Mem_transp_PIN-like"/>
</dbReference>
<evidence type="ECO:0000313" key="9">
    <source>
        <dbReference type="Proteomes" id="UP000321635"/>
    </source>
</evidence>
<dbReference type="STRING" id="1120919.GCA_000429165_01322"/>